<dbReference type="GO" id="GO:0016024">
    <property type="term" value="P:CDP-diacylglycerol biosynthetic process"/>
    <property type="evidence" value="ECO:0007669"/>
    <property type="project" value="TreeGrafter"/>
</dbReference>
<evidence type="ECO:0000256" key="7">
    <source>
        <dbReference type="ARBA" id="ARBA00019373"/>
    </source>
</evidence>
<dbReference type="eggNOG" id="COG4589">
    <property type="taxonomic scope" value="Bacteria"/>
</dbReference>
<keyword evidence="11 24" id="KW-0812">Transmembrane</keyword>
<gene>
    <name evidence="25" type="ordered locus">Psta_0097</name>
</gene>
<protein>
    <recommendedName>
        <fullName evidence="7">Phosphatidate cytidylyltransferase</fullName>
        <ecNumber evidence="6">2.7.7.41</ecNumber>
    </recommendedName>
    <alternativeName>
        <fullName evidence="20">CDP-DAG synthase</fullName>
    </alternativeName>
    <alternativeName>
        <fullName evidence="22">CDP-DG synthase</fullName>
    </alternativeName>
    <alternativeName>
        <fullName evidence="18">CDP-diacylglycerol synthase</fullName>
    </alternativeName>
    <alternativeName>
        <fullName evidence="21">CDP-diglyceride pyrophosphorylase</fullName>
    </alternativeName>
    <alternativeName>
        <fullName evidence="23">CDP-diglyceride synthase</fullName>
    </alternativeName>
    <alternativeName>
        <fullName evidence="19">CTP:phosphatidate cytidylyltransferase</fullName>
    </alternativeName>
</protein>
<evidence type="ECO:0000256" key="5">
    <source>
        <dbReference type="ARBA" id="ARBA00010185"/>
    </source>
</evidence>
<dbReference type="HOGENOM" id="CLU_037294_3_3_0"/>
<evidence type="ECO:0000256" key="14">
    <source>
        <dbReference type="ARBA" id="ARBA00023098"/>
    </source>
</evidence>
<reference evidence="25 26" key="1">
    <citation type="journal article" date="2009" name="Stand. Genomic Sci.">
        <title>Complete genome sequence of Pirellula staleyi type strain (ATCC 27377).</title>
        <authorList>
            <person name="Clum A."/>
            <person name="Tindall B.J."/>
            <person name="Sikorski J."/>
            <person name="Ivanova N."/>
            <person name="Mavrommatis K."/>
            <person name="Lucas S."/>
            <person name="Glavina del Rio T."/>
            <person name="Nolan M."/>
            <person name="Chen F."/>
            <person name="Tice H."/>
            <person name="Pitluck S."/>
            <person name="Cheng J.F."/>
            <person name="Chertkov O."/>
            <person name="Brettin T."/>
            <person name="Han C."/>
            <person name="Detter J.C."/>
            <person name="Kuske C."/>
            <person name="Bruce D."/>
            <person name="Goodwin L."/>
            <person name="Ovchinikova G."/>
            <person name="Pati A."/>
            <person name="Mikhailova N."/>
            <person name="Chen A."/>
            <person name="Palaniappan K."/>
            <person name="Land M."/>
            <person name="Hauser L."/>
            <person name="Chang Y.J."/>
            <person name="Jeffries C.D."/>
            <person name="Chain P."/>
            <person name="Rohde M."/>
            <person name="Goker M."/>
            <person name="Bristow J."/>
            <person name="Eisen J.A."/>
            <person name="Markowitz V."/>
            <person name="Hugenholtz P."/>
            <person name="Kyrpides N.C."/>
            <person name="Klenk H.P."/>
            <person name="Lapidus A."/>
        </authorList>
    </citation>
    <scope>NUCLEOTIDE SEQUENCE [LARGE SCALE GENOMIC DNA]</scope>
    <source>
        <strain evidence="26">ATCC 27377 / DSM 6068 / ICPB 4128</strain>
    </source>
</reference>
<evidence type="ECO:0000256" key="19">
    <source>
        <dbReference type="ARBA" id="ARBA00031825"/>
    </source>
</evidence>
<evidence type="ECO:0000256" key="24">
    <source>
        <dbReference type="SAM" id="Phobius"/>
    </source>
</evidence>
<feature type="transmembrane region" description="Helical" evidence="24">
    <location>
        <begin position="128"/>
        <end position="150"/>
    </location>
</feature>
<keyword evidence="15 24" id="KW-0472">Membrane</keyword>
<evidence type="ECO:0000256" key="21">
    <source>
        <dbReference type="ARBA" id="ARBA00032396"/>
    </source>
</evidence>
<dbReference type="GO" id="GO:0004605">
    <property type="term" value="F:phosphatidate cytidylyltransferase activity"/>
    <property type="evidence" value="ECO:0007669"/>
    <property type="project" value="UniProtKB-EC"/>
</dbReference>
<evidence type="ECO:0000256" key="16">
    <source>
        <dbReference type="ARBA" id="ARBA00023209"/>
    </source>
</evidence>
<keyword evidence="13 24" id="KW-1133">Transmembrane helix</keyword>
<feature type="transmembrane region" description="Helical" evidence="24">
    <location>
        <begin position="162"/>
        <end position="182"/>
    </location>
</feature>
<dbReference type="PANTHER" id="PTHR46382:SF1">
    <property type="entry name" value="PHOSPHATIDATE CYTIDYLYLTRANSFERASE"/>
    <property type="match status" value="1"/>
</dbReference>
<dbReference type="Pfam" id="PF01148">
    <property type="entry name" value="CTP_transf_1"/>
    <property type="match status" value="1"/>
</dbReference>
<comment type="pathway">
    <text evidence="3">Phospholipid metabolism; CDP-diacylglycerol biosynthesis; CDP-diacylglycerol from sn-glycerol 3-phosphate: step 3/3.</text>
</comment>
<proteinExistence type="inferred from homology"/>
<evidence type="ECO:0000256" key="12">
    <source>
        <dbReference type="ARBA" id="ARBA00022695"/>
    </source>
</evidence>
<evidence type="ECO:0000256" key="20">
    <source>
        <dbReference type="ARBA" id="ARBA00032253"/>
    </source>
</evidence>
<evidence type="ECO:0000256" key="9">
    <source>
        <dbReference type="ARBA" id="ARBA00022516"/>
    </source>
</evidence>
<evidence type="ECO:0000313" key="26">
    <source>
        <dbReference type="Proteomes" id="UP000001887"/>
    </source>
</evidence>
<dbReference type="EC" id="2.7.7.41" evidence="6"/>
<evidence type="ECO:0000256" key="17">
    <source>
        <dbReference type="ARBA" id="ARBA00023264"/>
    </source>
</evidence>
<evidence type="ECO:0000256" key="15">
    <source>
        <dbReference type="ARBA" id="ARBA00023136"/>
    </source>
</evidence>
<comment type="subcellular location">
    <subcellularLocation>
        <location evidence="2">Cell membrane</location>
        <topology evidence="2">Multi-pass membrane protein</topology>
    </subcellularLocation>
</comment>
<keyword evidence="8" id="KW-1003">Cell membrane</keyword>
<keyword evidence="14" id="KW-0443">Lipid metabolism</keyword>
<evidence type="ECO:0000256" key="23">
    <source>
        <dbReference type="ARBA" id="ARBA00033406"/>
    </source>
</evidence>
<evidence type="ECO:0000256" key="6">
    <source>
        <dbReference type="ARBA" id="ARBA00012487"/>
    </source>
</evidence>
<keyword evidence="17" id="KW-1208">Phospholipid metabolism</keyword>
<feature type="transmembrane region" description="Helical" evidence="24">
    <location>
        <begin position="203"/>
        <end position="223"/>
    </location>
</feature>
<evidence type="ECO:0000256" key="2">
    <source>
        <dbReference type="ARBA" id="ARBA00004651"/>
    </source>
</evidence>
<dbReference type="GO" id="GO:0005886">
    <property type="term" value="C:plasma membrane"/>
    <property type="evidence" value="ECO:0007669"/>
    <property type="project" value="UniProtKB-SubCell"/>
</dbReference>
<evidence type="ECO:0000256" key="22">
    <source>
        <dbReference type="ARBA" id="ARBA00032743"/>
    </source>
</evidence>
<name>D2R0C5_PIRSD</name>
<dbReference type="OrthoDB" id="9799199at2"/>
<dbReference type="PANTHER" id="PTHR46382">
    <property type="entry name" value="PHOSPHATIDATE CYTIDYLYLTRANSFERASE"/>
    <property type="match status" value="1"/>
</dbReference>
<comment type="pathway">
    <text evidence="4">Lipid metabolism.</text>
</comment>
<keyword evidence="12 25" id="KW-0548">Nucleotidyltransferase</keyword>
<dbReference type="EMBL" id="CP001848">
    <property type="protein sequence ID" value="ADB14793.1"/>
    <property type="molecule type" value="Genomic_DNA"/>
</dbReference>
<feature type="transmembrane region" description="Helical" evidence="24">
    <location>
        <begin position="235"/>
        <end position="260"/>
    </location>
</feature>
<comment type="catalytic activity">
    <reaction evidence="1">
        <text>a 1,2-diacyl-sn-glycero-3-phosphate + CTP + H(+) = a CDP-1,2-diacyl-sn-glycerol + diphosphate</text>
        <dbReference type="Rhea" id="RHEA:16229"/>
        <dbReference type="ChEBI" id="CHEBI:15378"/>
        <dbReference type="ChEBI" id="CHEBI:33019"/>
        <dbReference type="ChEBI" id="CHEBI:37563"/>
        <dbReference type="ChEBI" id="CHEBI:58332"/>
        <dbReference type="ChEBI" id="CHEBI:58608"/>
        <dbReference type="EC" id="2.7.7.41"/>
    </reaction>
</comment>
<feature type="transmembrane region" description="Helical" evidence="24">
    <location>
        <begin position="69"/>
        <end position="88"/>
    </location>
</feature>
<feature type="transmembrane region" description="Helical" evidence="24">
    <location>
        <begin position="32"/>
        <end position="48"/>
    </location>
</feature>
<evidence type="ECO:0000256" key="10">
    <source>
        <dbReference type="ARBA" id="ARBA00022679"/>
    </source>
</evidence>
<keyword evidence="26" id="KW-1185">Reference proteome</keyword>
<accession>D2R0C5</accession>
<dbReference type="AlphaFoldDB" id="D2R0C5"/>
<keyword evidence="10 25" id="KW-0808">Transferase</keyword>
<comment type="similarity">
    <text evidence="5">Belongs to the CDS family.</text>
</comment>
<evidence type="ECO:0000256" key="1">
    <source>
        <dbReference type="ARBA" id="ARBA00001698"/>
    </source>
</evidence>
<evidence type="ECO:0000256" key="8">
    <source>
        <dbReference type="ARBA" id="ARBA00022475"/>
    </source>
</evidence>
<evidence type="ECO:0000256" key="11">
    <source>
        <dbReference type="ARBA" id="ARBA00022692"/>
    </source>
</evidence>
<evidence type="ECO:0000256" key="4">
    <source>
        <dbReference type="ARBA" id="ARBA00005189"/>
    </source>
</evidence>
<feature type="transmembrane region" description="Helical" evidence="24">
    <location>
        <begin position="100"/>
        <end position="116"/>
    </location>
</feature>
<keyword evidence="9" id="KW-0444">Lipid biosynthesis</keyword>
<evidence type="ECO:0000256" key="18">
    <source>
        <dbReference type="ARBA" id="ARBA00029893"/>
    </source>
</evidence>
<evidence type="ECO:0000256" key="3">
    <source>
        <dbReference type="ARBA" id="ARBA00005119"/>
    </source>
</evidence>
<keyword evidence="16" id="KW-0594">Phospholipid biosynthesis</keyword>
<feature type="transmembrane region" description="Helical" evidence="24">
    <location>
        <begin position="272"/>
        <end position="294"/>
    </location>
</feature>
<dbReference type="STRING" id="530564.Psta_0097"/>
<evidence type="ECO:0000256" key="13">
    <source>
        <dbReference type="ARBA" id="ARBA00022989"/>
    </source>
</evidence>
<organism evidence="25 26">
    <name type="scientific">Pirellula staleyi (strain ATCC 27377 / DSM 6068 / ICPB 4128)</name>
    <name type="common">Pirella staleyi</name>
    <dbReference type="NCBI Taxonomy" id="530564"/>
    <lineage>
        <taxon>Bacteria</taxon>
        <taxon>Pseudomonadati</taxon>
        <taxon>Planctomycetota</taxon>
        <taxon>Planctomycetia</taxon>
        <taxon>Pirellulales</taxon>
        <taxon>Pirellulaceae</taxon>
        <taxon>Pirellula</taxon>
    </lineage>
</organism>
<evidence type="ECO:0000313" key="25">
    <source>
        <dbReference type="EMBL" id="ADB14793.1"/>
    </source>
</evidence>
<sequence length="303" mass="32291" precursor="true">MLRWRLLSAAVIISVLVTLVTADHQQWLVPIRGFWLLPVLLLIAVMATEEVLELLRHGGHTIDRVSTHVGVLAIVLAAALPMVGDALGTRFPENSSFGRFGWPAVAASLGLIVAFTRQMQLFVKPATAMVSLSLSVMVMIYIGGMLGFLASLRLLDNEPLGIVALVSLLFITKLADTGAYTVGKNLGKHKLTPVLSPGKTVEGAIGGFVFAIVGGLVYFRAIAPLVMGGDWQAPSIVGIVIYSLLVAVLGMIGDLAESLLKRDMQRKDSSRWLPGLGGVLDIIDSVLLAAPVAYLCWESGLLS</sequence>
<dbReference type="Proteomes" id="UP000001887">
    <property type="component" value="Chromosome"/>
</dbReference>
<dbReference type="KEGG" id="psl:Psta_0097"/>